<keyword evidence="3" id="KW-1185">Reference proteome</keyword>
<comment type="caution">
    <text evidence="2">The sequence shown here is derived from an EMBL/GenBank/DDBJ whole genome shotgun (WGS) entry which is preliminary data.</text>
</comment>
<proteinExistence type="predicted"/>
<name>A0ABP0CFS4_9PEZI</name>
<reference evidence="2 3" key="1">
    <citation type="submission" date="2024-01" db="EMBL/GenBank/DDBJ databases">
        <authorList>
            <person name="Allen C."/>
            <person name="Tagirdzhanova G."/>
        </authorList>
    </citation>
    <scope>NUCLEOTIDE SEQUENCE [LARGE SCALE GENOMIC DNA]</scope>
</reference>
<protein>
    <submittedName>
        <fullName evidence="2">Uncharacterized protein</fullName>
    </submittedName>
</protein>
<evidence type="ECO:0000256" key="1">
    <source>
        <dbReference type="SAM" id="MobiDB-lite"/>
    </source>
</evidence>
<evidence type="ECO:0000313" key="2">
    <source>
        <dbReference type="EMBL" id="CAK7230658.1"/>
    </source>
</evidence>
<feature type="region of interest" description="Disordered" evidence="1">
    <location>
        <begin position="1"/>
        <end position="29"/>
    </location>
</feature>
<accession>A0ABP0CFS4</accession>
<dbReference type="EMBL" id="CAWUHC010000089">
    <property type="protein sequence ID" value="CAK7230658.1"/>
    <property type="molecule type" value="Genomic_DNA"/>
</dbReference>
<dbReference type="Proteomes" id="UP001642406">
    <property type="component" value="Unassembled WGS sequence"/>
</dbReference>
<organism evidence="2 3">
    <name type="scientific">Sporothrix bragantina</name>
    <dbReference type="NCBI Taxonomy" id="671064"/>
    <lineage>
        <taxon>Eukaryota</taxon>
        <taxon>Fungi</taxon>
        <taxon>Dikarya</taxon>
        <taxon>Ascomycota</taxon>
        <taxon>Pezizomycotina</taxon>
        <taxon>Sordariomycetes</taxon>
        <taxon>Sordariomycetidae</taxon>
        <taxon>Ophiostomatales</taxon>
        <taxon>Ophiostomataceae</taxon>
        <taxon>Sporothrix</taxon>
    </lineage>
</organism>
<gene>
    <name evidence="2" type="ORF">SBRCBS47491_007659</name>
</gene>
<sequence>MTISDPGYGDKDKDKAKQEKREKREKQQPRRLLVLVKARHTEASTEAWDTPDELIARAVRFLQSNNTFPTLTVDDCRLMAVDRWSSRTFVVCDLFHDDYDFDTAHLADGRNNLPVTVLRRRQSDERPFSQDADAPGGPLENMVNTSLREAHESHGWRLRPPFKIDHKDGVYPVYHAPRALGRDRTFIPEADVTYSRNALPNGG</sequence>
<feature type="compositionally biased region" description="Basic and acidic residues" evidence="1">
    <location>
        <begin position="8"/>
        <end position="28"/>
    </location>
</feature>
<evidence type="ECO:0000313" key="3">
    <source>
        <dbReference type="Proteomes" id="UP001642406"/>
    </source>
</evidence>